<keyword evidence="2" id="KW-0472">Membrane</keyword>
<sequence length="628" mass="70053">MEDRARYEDEEIEMLIPGQQHSTPRCSQSKTYTRALYFLSFALGILACILVQIAARLIGILPPIKTHHHSSDNSDHFPPIHPTNWEPSLFPTDVGYPGPTPTGAEAAVLATASAYPTHMGSAGLVAPSFIMGTNRTDGFQLFKSWGSLSPWYSVSSADFGLPDARVDAPETCRITGVHILHRHGARYPTYDLEWGQPPVLVKKLSSVKKLTATGQLDFLNDWLLSSVKKLTATGQLDFLNDWSYKLGAEVLTAFGRGQLYELGVSMRMRYGHLLNNFTESNTIPVFRTESQNRMLESSINFALGFFGNPIQGQYQQVIMSEHHGLNNTISPWDTCPNANVPAKAFRGLYLVQQWGGIYLQDALARFKSMAPQVDWTTEDVFKSMAPQVDWTTEDVYAAQKMCAYETVALGYSAFCGLFTKEEWDGFDYSHDLGFWYNDAYGSPIGQALGLGWVSELVARLTHTPIEVHNTTTNATMHDNIRFPLDQSIYVDSTHETVFLNIMTALNLTNFATDGQLSPTHILPNRKFKSSRIAPFATNMQVQLLSCSSRPEPQIRLIINDGVTPLTTIRGCPEDKDGMCPLDTFVSAQKETIRTSSFEWACHGDWELDEGWSTTRGMPPAKKPSRFAL</sequence>
<evidence type="ECO:0000256" key="1">
    <source>
        <dbReference type="ARBA" id="ARBA00022801"/>
    </source>
</evidence>
<dbReference type="PROSITE" id="PS00616">
    <property type="entry name" value="HIS_ACID_PHOSPHAT_1"/>
    <property type="match status" value="1"/>
</dbReference>
<dbReference type="SUPFAM" id="SSF53254">
    <property type="entry name" value="Phosphoglycerate mutase-like"/>
    <property type="match status" value="1"/>
</dbReference>
<evidence type="ECO:0000313" key="4">
    <source>
        <dbReference type="Proteomes" id="UP000663861"/>
    </source>
</evidence>
<keyword evidence="1" id="KW-0378">Hydrolase</keyword>
<dbReference type="InterPro" id="IPR000560">
    <property type="entry name" value="His_Pase_clade-2"/>
</dbReference>
<keyword evidence="2" id="KW-1133">Transmembrane helix</keyword>
<evidence type="ECO:0000256" key="2">
    <source>
        <dbReference type="SAM" id="Phobius"/>
    </source>
</evidence>
<dbReference type="PANTHER" id="PTHR20963:SF42">
    <property type="entry name" value="PHOSPHOGLYCERATE MUTASE-LIKE PROTEIN"/>
    <property type="match status" value="1"/>
</dbReference>
<feature type="transmembrane region" description="Helical" evidence="2">
    <location>
        <begin position="35"/>
        <end position="55"/>
    </location>
</feature>
<keyword evidence="2" id="KW-0812">Transmembrane</keyword>
<dbReference type="AlphaFoldDB" id="A0A8H3GE25"/>
<organism evidence="3 4">
    <name type="scientific">Rhizoctonia solani</name>
    <dbReference type="NCBI Taxonomy" id="456999"/>
    <lineage>
        <taxon>Eukaryota</taxon>
        <taxon>Fungi</taxon>
        <taxon>Dikarya</taxon>
        <taxon>Basidiomycota</taxon>
        <taxon>Agaricomycotina</taxon>
        <taxon>Agaricomycetes</taxon>
        <taxon>Cantharellales</taxon>
        <taxon>Ceratobasidiaceae</taxon>
        <taxon>Rhizoctonia</taxon>
    </lineage>
</organism>
<dbReference type="CDD" id="cd07061">
    <property type="entry name" value="HP_HAP_like"/>
    <property type="match status" value="1"/>
</dbReference>
<dbReference type="GO" id="GO:0003993">
    <property type="term" value="F:acid phosphatase activity"/>
    <property type="evidence" value="ECO:0007669"/>
    <property type="project" value="TreeGrafter"/>
</dbReference>
<dbReference type="InterPro" id="IPR029033">
    <property type="entry name" value="His_PPase_superfam"/>
</dbReference>
<evidence type="ECO:0008006" key="5">
    <source>
        <dbReference type="Google" id="ProtNLM"/>
    </source>
</evidence>
<dbReference type="EMBL" id="CAJMWY010000719">
    <property type="protein sequence ID" value="CAE6444999.1"/>
    <property type="molecule type" value="Genomic_DNA"/>
</dbReference>
<protein>
    <recommendedName>
        <fullName evidence="5">3-phytase A</fullName>
    </recommendedName>
</protein>
<dbReference type="Proteomes" id="UP000663861">
    <property type="component" value="Unassembled WGS sequence"/>
</dbReference>
<dbReference type="Gene3D" id="3.40.50.1240">
    <property type="entry name" value="Phosphoglycerate mutase-like"/>
    <property type="match status" value="1"/>
</dbReference>
<accession>A0A8H3GE25</accession>
<name>A0A8H3GE25_9AGAM</name>
<dbReference type="PANTHER" id="PTHR20963">
    <property type="entry name" value="MULTIPLE INOSITOL POLYPHOSPHATE PHOSPHATASE-RELATED"/>
    <property type="match status" value="1"/>
</dbReference>
<evidence type="ECO:0000313" key="3">
    <source>
        <dbReference type="EMBL" id="CAE6444999.1"/>
    </source>
</evidence>
<comment type="caution">
    <text evidence="3">The sequence shown here is derived from an EMBL/GenBank/DDBJ whole genome shotgun (WGS) entry which is preliminary data.</text>
</comment>
<proteinExistence type="predicted"/>
<dbReference type="Pfam" id="PF00328">
    <property type="entry name" value="His_Phos_2"/>
    <property type="match status" value="1"/>
</dbReference>
<gene>
    <name evidence="3" type="ORF">RDB_LOCUS46287</name>
</gene>
<reference evidence="3" key="1">
    <citation type="submission" date="2021-01" db="EMBL/GenBank/DDBJ databases">
        <authorList>
            <person name="Kaushik A."/>
        </authorList>
    </citation>
    <scope>NUCLEOTIDE SEQUENCE</scope>
    <source>
        <strain evidence="3">AG4-RS23</strain>
    </source>
</reference>
<dbReference type="InterPro" id="IPR033379">
    <property type="entry name" value="Acid_Pase_AS"/>
</dbReference>